<keyword evidence="5" id="KW-1185">Reference proteome</keyword>
<keyword evidence="2 4" id="KW-0012">Acyltransferase</keyword>
<comment type="caution">
    <text evidence="4">The sequence shown here is derived from an EMBL/GenBank/DDBJ whole genome shotgun (WGS) entry which is preliminary data.</text>
</comment>
<dbReference type="EC" id="2.3.-.-" evidence="4"/>
<dbReference type="Pfam" id="PF00583">
    <property type="entry name" value="Acetyltransf_1"/>
    <property type="match status" value="1"/>
</dbReference>
<evidence type="ECO:0000259" key="3">
    <source>
        <dbReference type="PROSITE" id="PS51186"/>
    </source>
</evidence>
<dbReference type="Gene3D" id="3.40.630.30">
    <property type="match status" value="1"/>
</dbReference>
<dbReference type="PANTHER" id="PTHR43877:SF2">
    <property type="entry name" value="AMINOALKYLPHOSPHONATE N-ACETYLTRANSFERASE-RELATED"/>
    <property type="match status" value="1"/>
</dbReference>
<dbReference type="InterPro" id="IPR000182">
    <property type="entry name" value="GNAT_dom"/>
</dbReference>
<keyword evidence="1 4" id="KW-0808">Transferase</keyword>
<feature type="domain" description="N-acetyltransferase" evidence="3">
    <location>
        <begin position="18"/>
        <end position="165"/>
    </location>
</feature>
<gene>
    <name evidence="4" type="ORF">ACFPWU_06285</name>
</gene>
<dbReference type="RefSeq" id="WP_128221123.1">
    <property type="nucleotide sequence ID" value="NZ_CP034929.1"/>
</dbReference>
<evidence type="ECO:0000256" key="1">
    <source>
        <dbReference type="ARBA" id="ARBA00022679"/>
    </source>
</evidence>
<dbReference type="PROSITE" id="PS51186">
    <property type="entry name" value="GNAT"/>
    <property type="match status" value="1"/>
</dbReference>
<dbReference type="EMBL" id="JBHSQI010000003">
    <property type="protein sequence ID" value="MFC6153271.1"/>
    <property type="molecule type" value="Genomic_DNA"/>
</dbReference>
<sequence>MTPTEPGPAGASLTPDDVLLRPAGEDDVVRMAALQVQARRAAPMPGVVDPEVLAADLRAGLGDDEFWIAERDGEAVGYVRFVRPDATRVGWLDDLYVDPNASGQGVGTLLLEFVQASLPGGFGLWAFAENAPARAFYRASGLREREFVPAADSPTGEDEVRMTWP</sequence>
<dbReference type="GO" id="GO:0016746">
    <property type="term" value="F:acyltransferase activity"/>
    <property type="evidence" value="ECO:0007669"/>
    <property type="project" value="UniProtKB-KW"/>
</dbReference>
<organism evidence="4 5">
    <name type="scientific">Nocardioides yefusunii</name>
    <dbReference type="NCBI Taxonomy" id="2500546"/>
    <lineage>
        <taxon>Bacteria</taxon>
        <taxon>Bacillati</taxon>
        <taxon>Actinomycetota</taxon>
        <taxon>Actinomycetes</taxon>
        <taxon>Propionibacteriales</taxon>
        <taxon>Nocardioidaceae</taxon>
        <taxon>Nocardioides</taxon>
    </lineage>
</organism>
<dbReference type="InterPro" id="IPR016181">
    <property type="entry name" value="Acyl_CoA_acyltransferase"/>
</dbReference>
<name>A0ABW1QY06_9ACTN</name>
<protein>
    <submittedName>
        <fullName evidence="4">GNAT family N-acetyltransferase</fullName>
        <ecNumber evidence="4">2.3.-.-</ecNumber>
    </submittedName>
</protein>
<evidence type="ECO:0000313" key="4">
    <source>
        <dbReference type="EMBL" id="MFC6153271.1"/>
    </source>
</evidence>
<evidence type="ECO:0000313" key="5">
    <source>
        <dbReference type="Proteomes" id="UP001596098"/>
    </source>
</evidence>
<dbReference type="InterPro" id="IPR050832">
    <property type="entry name" value="Bact_Acetyltransf"/>
</dbReference>
<dbReference type="PANTHER" id="PTHR43877">
    <property type="entry name" value="AMINOALKYLPHOSPHONATE N-ACETYLTRANSFERASE-RELATED-RELATED"/>
    <property type="match status" value="1"/>
</dbReference>
<proteinExistence type="predicted"/>
<dbReference type="SUPFAM" id="SSF55729">
    <property type="entry name" value="Acyl-CoA N-acyltransferases (Nat)"/>
    <property type="match status" value="1"/>
</dbReference>
<accession>A0ABW1QY06</accession>
<dbReference type="Proteomes" id="UP001596098">
    <property type="component" value="Unassembled WGS sequence"/>
</dbReference>
<dbReference type="CDD" id="cd04301">
    <property type="entry name" value="NAT_SF"/>
    <property type="match status" value="1"/>
</dbReference>
<evidence type="ECO:0000256" key="2">
    <source>
        <dbReference type="ARBA" id="ARBA00023315"/>
    </source>
</evidence>
<reference evidence="5" key="1">
    <citation type="journal article" date="2019" name="Int. J. Syst. Evol. Microbiol.">
        <title>The Global Catalogue of Microorganisms (GCM) 10K type strain sequencing project: providing services to taxonomists for standard genome sequencing and annotation.</title>
        <authorList>
            <consortium name="The Broad Institute Genomics Platform"/>
            <consortium name="The Broad Institute Genome Sequencing Center for Infectious Disease"/>
            <person name="Wu L."/>
            <person name="Ma J."/>
        </authorList>
    </citation>
    <scope>NUCLEOTIDE SEQUENCE [LARGE SCALE GENOMIC DNA]</scope>
    <source>
        <strain evidence="5">DFY28</strain>
    </source>
</reference>